<dbReference type="RefSeq" id="WP_203658321.1">
    <property type="nucleotide sequence ID" value="NZ_BAAAZM010000009.1"/>
</dbReference>
<evidence type="ECO:0000256" key="7">
    <source>
        <dbReference type="ARBA" id="ARBA00022967"/>
    </source>
</evidence>
<dbReference type="InterPro" id="IPR050107">
    <property type="entry name" value="ABC_carbohydrate_import_ATPase"/>
</dbReference>
<keyword evidence="6 10" id="KW-0067">ATP-binding</keyword>
<evidence type="ECO:0000313" key="10">
    <source>
        <dbReference type="EMBL" id="GID12170.1"/>
    </source>
</evidence>
<reference evidence="10" key="1">
    <citation type="submission" date="2021-01" db="EMBL/GenBank/DDBJ databases">
        <title>Whole genome shotgun sequence of Actinocatenispora rupis NBRC 107355.</title>
        <authorList>
            <person name="Komaki H."/>
            <person name="Tamura T."/>
        </authorList>
    </citation>
    <scope>NUCLEOTIDE SEQUENCE</scope>
    <source>
        <strain evidence="10">NBRC 107355</strain>
    </source>
</reference>
<comment type="subcellular location">
    <subcellularLocation>
        <location evidence="1">Cell membrane</location>
        <topology evidence="1">Peripheral membrane protein</topology>
    </subcellularLocation>
</comment>
<dbReference type="SUPFAM" id="SSF52540">
    <property type="entry name" value="P-loop containing nucleoside triphosphate hydrolases"/>
    <property type="match status" value="2"/>
</dbReference>
<evidence type="ECO:0000256" key="8">
    <source>
        <dbReference type="ARBA" id="ARBA00023136"/>
    </source>
</evidence>
<keyword evidence="5" id="KW-0547">Nucleotide-binding</keyword>
<dbReference type="Pfam" id="PF00005">
    <property type="entry name" value="ABC_tran"/>
    <property type="match status" value="2"/>
</dbReference>
<evidence type="ECO:0000259" key="9">
    <source>
        <dbReference type="PROSITE" id="PS50893"/>
    </source>
</evidence>
<dbReference type="CDD" id="cd03216">
    <property type="entry name" value="ABC_Carb_Monos_I"/>
    <property type="match status" value="1"/>
</dbReference>
<dbReference type="EMBL" id="BOMB01000017">
    <property type="protein sequence ID" value="GID12170.1"/>
    <property type="molecule type" value="Genomic_DNA"/>
</dbReference>
<evidence type="ECO:0000256" key="3">
    <source>
        <dbReference type="ARBA" id="ARBA00022475"/>
    </source>
</evidence>
<dbReference type="InterPro" id="IPR027417">
    <property type="entry name" value="P-loop_NTPase"/>
</dbReference>
<dbReference type="PROSITE" id="PS00211">
    <property type="entry name" value="ABC_TRANSPORTER_1"/>
    <property type="match status" value="1"/>
</dbReference>
<dbReference type="FunFam" id="3.40.50.300:FF:000127">
    <property type="entry name" value="Ribose import ATP-binding protein RbsA"/>
    <property type="match status" value="1"/>
</dbReference>
<proteinExistence type="predicted"/>
<keyword evidence="2" id="KW-0813">Transport</keyword>
<dbReference type="Gene3D" id="3.40.50.300">
    <property type="entry name" value="P-loop containing nucleotide triphosphate hydrolases"/>
    <property type="match status" value="2"/>
</dbReference>
<keyword evidence="11" id="KW-1185">Reference proteome</keyword>
<dbReference type="GO" id="GO:0005886">
    <property type="term" value="C:plasma membrane"/>
    <property type="evidence" value="ECO:0007669"/>
    <property type="project" value="UniProtKB-SubCell"/>
</dbReference>
<dbReference type="PANTHER" id="PTHR43790:SF9">
    <property type="entry name" value="GALACTOFURANOSE TRANSPORTER ATP-BINDING PROTEIN YTFR"/>
    <property type="match status" value="1"/>
</dbReference>
<dbReference type="Proteomes" id="UP000612808">
    <property type="component" value="Unassembled WGS sequence"/>
</dbReference>
<evidence type="ECO:0000313" key="11">
    <source>
        <dbReference type="Proteomes" id="UP000612808"/>
    </source>
</evidence>
<dbReference type="InterPro" id="IPR003593">
    <property type="entry name" value="AAA+_ATPase"/>
</dbReference>
<keyword evidence="7" id="KW-1278">Translocase</keyword>
<gene>
    <name evidence="10" type="primary">rbsA</name>
    <name evidence="10" type="ORF">Aru02nite_30590</name>
</gene>
<dbReference type="SMART" id="SM00382">
    <property type="entry name" value="AAA"/>
    <property type="match status" value="2"/>
</dbReference>
<feature type="domain" description="ABC transporter" evidence="9">
    <location>
        <begin position="263"/>
        <end position="509"/>
    </location>
</feature>
<evidence type="ECO:0000256" key="5">
    <source>
        <dbReference type="ARBA" id="ARBA00022741"/>
    </source>
</evidence>
<evidence type="ECO:0000256" key="1">
    <source>
        <dbReference type="ARBA" id="ARBA00004202"/>
    </source>
</evidence>
<comment type="caution">
    <text evidence="10">The sequence shown here is derived from an EMBL/GenBank/DDBJ whole genome shotgun (WGS) entry which is preliminary data.</text>
</comment>
<evidence type="ECO:0000256" key="4">
    <source>
        <dbReference type="ARBA" id="ARBA00022737"/>
    </source>
</evidence>
<dbReference type="GO" id="GO:0016887">
    <property type="term" value="F:ATP hydrolysis activity"/>
    <property type="evidence" value="ECO:0007669"/>
    <property type="project" value="InterPro"/>
</dbReference>
<keyword evidence="8" id="KW-0472">Membrane</keyword>
<keyword evidence="3" id="KW-1003">Cell membrane</keyword>
<organism evidence="10 11">
    <name type="scientific">Actinocatenispora rupis</name>
    <dbReference type="NCBI Taxonomy" id="519421"/>
    <lineage>
        <taxon>Bacteria</taxon>
        <taxon>Bacillati</taxon>
        <taxon>Actinomycetota</taxon>
        <taxon>Actinomycetes</taxon>
        <taxon>Micromonosporales</taxon>
        <taxon>Micromonosporaceae</taxon>
        <taxon>Actinocatenispora</taxon>
    </lineage>
</organism>
<dbReference type="AlphaFoldDB" id="A0A8J3NCR3"/>
<dbReference type="CDD" id="cd03215">
    <property type="entry name" value="ABC_Carb_Monos_II"/>
    <property type="match status" value="1"/>
</dbReference>
<evidence type="ECO:0000256" key="6">
    <source>
        <dbReference type="ARBA" id="ARBA00022840"/>
    </source>
</evidence>
<evidence type="ECO:0000256" key="2">
    <source>
        <dbReference type="ARBA" id="ARBA00022448"/>
    </source>
</evidence>
<sequence>MPDGTPLLAMRGIGKSFPGVRALAGVRLDVHAGEVHALLGENGAGKSTLCNVLSGAFGSYEGSVELAGEPVALHSPGHARRLGIGMIHQELTLVPDMSVADNILLGAEPRTRLGRVDARRMRDRAATLLADVGLRLDPRQPVRQCRIAEQQLIELAKALSGDLRVLIMDEPTSALADAEVRRLFAVIRTLTARGVAVVYISHRLEELEEIADTVTVLRDGGYVGTRAMAGADRAELIGMMVGRPLGELYPRPASVAADAPVRLRAERLTLTGDTRTGRTALHDVDVHVRAGEIVGLAGLMGAGRTEVLESVYGAHGPRAVTGRVTLDGVPYRPRSPRWAIRHGLAMVAEDRKAQSLVLGNTVRFNASLAALARFRRYGRVDRRAEGRAVDEQVAALRVRTPGTQAVVGTLSGGNQQKVVLAKCLLTRPSVLLLDEPTRGVDVGAKAEIYAICHRLAEQGTAILMVSSELPELLALCDRIVVLCEGRVTAELDRAEATQERILTAAMARGTVLTRTAAGRTEEEVHDR</sequence>
<dbReference type="PROSITE" id="PS50893">
    <property type="entry name" value="ABC_TRANSPORTER_2"/>
    <property type="match status" value="2"/>
</dbReference>
<dbReference type="InterPro" id="IPR003439">
    <property type="entry name" value="ABC_transporter-like_ATP-bd"/>
</dbReference>
<dbReference type="PANTHER" id="PTHR43790">
    <property type="entry name" value="CARBOHYDRATE TRANSPORT ATP-BINDING PROTEIN MG119-RELATED"/>
    <property type="match status" value="1"/>
</dbReference>
<feature type="domain" description="ABC transporter" evidence="9">
    <location>
        <begin position="8"/>
        <end position="244"/>
    </location>
</feature>
<accession>A0A8J3NCR3</accession>
<dbReference type="GO" id="GO:0005524">
    <property type="term" value="F:ATP binding"/>
    <property type="evidence" value="ECO:0007669"/>
    <property type="project" value="UniProtKB-KW"/>
</dbReference>
<protein>
    <submittedName>
        <fullName evidence="10">Ribose import ATP-binding protein RbsA</fullName>
    </submittedName>
</protein>
<keyword evidence="4" id="KW-0677">Repeat</keyword>
<name>A0A8J3NCR3_9ACTN</name>
<dbReference type="InterPro" id="IPR017871">
    <property type="entry name" value="ABC_transporter-like_CS"/>
</dbReference>